<protein>
    <recommendedName>
        <fullName evidence="1">protein acetyllysine N-acetyltransferase</fullName>
        <ecNumber evidence="1">2.3.1.286</ecNumber>
    </recommendedName>
</protein>
<dbReference type="PANTHER" id="PTHR11085">
    <property type="entry name" value="NAD-DEPENDENT PROTEIN DEACYLASE SIRTUIN-5, MITOCHONDRIAL-RELATED"/>
    <property type="match status" value="1"/>
</dbReference>
<reference evidence="10 11" key="1">
    <citation type="journal article" date="2021" name="Elife">
        <title>Chloroplast acquisition without the gene transfer in kleptoplastic sea slugs, Plakobranchus ocellatus.</title>
        <authorList>
            <person name="Maeda T."/>
            <person name="Takahashi S."/>
            <person name="Yoshida T."/>
            <person name="Shimamura S."/>
            <person name="Takaki Y."/>
            <person name="Nagai Y."/>
            <person name="Toyoda A."/>
            <person name="Suzuki Y."/>
            <person name="Arimoto A."/>
            <person name="Ishii H."/>
            <person name="Satoh N."/>
            <person name="Nishiyama T."/>
            <person name="Hasebe M."/>
            <person name="Maruyama T."/>
            <person name="Minagawa J."/>
            <person name="Obokata J."/>
            <person name="Shigenobu S."/>
        </authorList>
    </citation>
    <scope>NUCLEOTIDE SEQUENCE [LARGE SCALE GENOMIC DNA]</scope>
</reference>
<dbReference type="GO" id="GO:0005634">
    <property type="term" value="C:nucleus"/>
    <property type="evidence" value="ECO:0007669"/>
    <property type="project" value="TreeGrafter"/>
</dbReference>
<evidence type="ECO:0000256" key="5">
    <source>
        <dbReference type="ARBA" id="ARBA00023027"/>
    </source>
</evidence>
<accession>A0AAV4IAG6</accession>
<dbReference type="FunFam" id="3.40.50.1220:FF:000038">
    <property type="entry name" value="NAD-dependent protein deacetylase sirtuin-6 isoform X2"/>
    <property type="match status" value="1"/>
</dbReference>
<dbReference type="InterPro" id="IPR029035">
    <property type="entry name" value="DHS-like_NAD/FAD-binding_dom"/>
</dbReference>
<comment type="similarity">
    <text evidence="6">Belongs to the sirtuin family. Class IV subfamily.</text>
</comment>
<dbReference type="Proteomes" id="UP000762676">
    <property type="component" value="Unassembled WGS sequence"/>
</dbReference>
<feature type="binding site" evidence="7">
    <location>
        <position position="175"/>
    </location>
    <ligand>
        <name>Zn(2+)</name>
        <dbReference type="ChEBI" id="CHEBI:29105"/>
    </ligand>
</feature>
<feature type="domain" description="Deacetylase sirtuin-type" evidence="9">
    <location>
        <begin position="27"/>
        <end position="270"/>
    </location>
</feature>
<sequence length="381" mass="42140">MSVNYASGLSPYDNKGKCGLPETFDDPQTLKEKVKSLTEIVQNSKHIVVHTGAGISTSAGIPDFRGPKGVWTLEEKGETPQNEITFESAQPTVTHLALVALERKGIVKYVVSQNIDGLHLRSGFPRNRLSELHGNMFVEECNKCGHQYIREKCVPTMAKNLTGGSCVLNKSRGTCRGKLIDTILDWEDALPEYDLDTADSEARKSDLSICLGTSLQIVPSGNIPLLTKKNQGQVVIVNLQPTKHDKKANLRISAYVDKVMEALCENLGVSIPKYNGPVVCLQSVHTLKSEKRLPVSADQCLVDNFERKRKLDSEADESEHKPQVKKTKVDFSVPQVDKRTSPIDTNINITDENVKIEKQEDNSVTIKSTDILLNSNDEVTM</sequence>
<feature type="compositionally biased region" description="Basic and acidic residues" evidence="8">
    <location>
        <begin position="311"/>
        <end position="322"/>
    </location>
</feature>
<dbReference type="Pfam" id="PF02146">
    <property type="entry name" value="SIR2"/>
    <property type="match status" value="1"/>
</dbReference>
<evidence type="ECO:0000256" key="7">
    <source>
        <dbReference type="PROSITE-ProRule" id="PRU00236"/>
    </source>
</evidence>
<evidence type="ECO:0000313" key="10">
    <source>
        <dbReference type="EMBL" id="GFS07429.1"/>
    </source>
</evidence>
<dbReference type="EMBL" id="BMAT01009499">
    <property type="protein sequence ID" value="GFS07429.1"/>
    <property type="molecule type" value="Genomic_DNA"/>
</dbReference>
<dbReference type="GO" id="GO:0003714">
    <property type="term" value="F:transcription corepressor activity"/>
    <property type="evidence" value="ECO:0007669"/>
    <property type="project" value="TreeGrafter"/>
</dbReference>
<dbReference type="GO" id="GO:0046872">
    <property type="term" value="F:metal ion binding"/>
    <property type="evidence" value="ECO:0007669"/>
    <property type="project" value="UniProtKB-KW"/>
</dbReference>
<keyword evidence="3 7" id="KW-0479">Metal-binding</keyword>
<dbReference type="GO" id="GO:0046969">
    <property type="term" value="F:histone H3K9 deacetylase activity, NAD-dependent"/>
    <property type="evidence" value="ECO:0007669"/>
    <property type="project" value="TreeGrafter"/>
</dbReference>
<dbReference type="GO" id="GO:0000122">
    <property type="term" value="P:negative regulation of transcription by RNA polymerase II"/>
    <property type="evidence" value="ECO:0007669"/>
    <property type="project" value="TreeGrafter"/>
</dbReference>
<feature type="binding site" evidence="7">
    <location>
        <position position="141"/>
    </location>
    <ligand>
        <name>Zn(2+)</name>
        <dbReference type="ChEBI" id="CHEBI:29105"/>
    </ligand>
</feature>
<dbReference type="InterPro" id="IPR050134">
    <property type="entry name" value="NAD-dep_sirtuin_deacylases"/>
</dbReference>
<dbReference type="Gene3D" id="3.40.50.1220">
    <property type="entry name" value="TPP-binding domain"/>
    <property type="match status" value="1"/>
</dbReference>
<proteinExistence type="inferred from homology"/>
<organism evidence="10 11">
    <name type="scientific">Elysia marginata</name>
    <dbReference type="NCBI Taxonomy" id="1093978"/>
    <lineage>
        <taxon>Eukaryota</taxon>
        <taxon>Metazoa</taxon>
        <taxon>Spiralia</taxon>
        <taxon>Lophotrochozoa</taxon>
        <taxon>Mollusca</taxon>
        <taxon>Gastropoda</taxon>
        <taxon>Heterobranchia</taxon>
        <taxon>Euthyneura</taxon>
        <taxon>Panpulmonata</taxon>
        <taxon>Sacoglossa</taxon>
        <taxon>Placobranchoidea</taxon>
        <taxon>Plakobranchidae</taxon>
        <taxon>Elysia</taxon>
    </lineage>
</organism>
<evidence type="ECO:0000256" key="3">
    <source>
        <dbReference type="ARBA" id="ARBA00022723"/>
    </source>
</evidence>
<keyword evidence="11" id="KW-1185">Reference proteome</keyword>
<feature type="binding site" evidence="7">
    <location>
        <position position="144"/>
    </location>
    <ligand>
        <name>Zn(2+)</name>
        <dbReference type="ChEBI" id="CHEBI:29105"/>
    </ligand>
</feature>
<feature type="active site" description="Proton acceptor" evidence="7">
    <location>
        <position position="133"/>
    </location>
</feature>
<dbReference type="AlphaFoldDB" id="A0AAV4IAG6"/>
<evidence type="ECO:0000256" key="8">
    <source>
        <dbReference type="SAM" id="MobiDB-lite"/>
    </source>
</evidence>
<dbReference type="InterPro" id="IPR003000">
    <property type="entry name" value="Sirtuin"/>
</dbReference>
<name>A0AAV4IAG6_9GAST</name>
<dbReference type="PANTHER" id="PTHR11085:SF12">
    <property type="entry name" value="NAD-DEPENDENT PROTEIN DEACYLASE SIRTUIN-6"/>
    <property type="match status" value="1"/>
</dbReference>
<evidence type="ECO:0000256" key="6">
    <source>
        <dbReference type="ARBA" id="ARBA00038170"/>
    </source>
</evidence>
<dbReference type="PROSITE" id="PS50305">
    <property type="entry name" value="SIRTUIN"/>
    <property type="match status" value="1"/>
</dbReference>
<evidence type="ECO:0000256" key="1">
    <source>
        <dbReference type="ARBA" id="ARBA00012928"/>
    </source>
</evidence>
<dbReference type="InterPro" id="IPR026590">
    <property type="entry name" value="Ssirtuin_cat_dom"/>
</dbReference>
<dbReference type="CDD" id="cd01410">
    <property type="entry name" value="SIRT7"/>
    <property type="match status" value="1"/>
</dbReference>
<comment type="caution">
    <text evidence="10">The sequence shown here is derived from an EMBL/GenBank/DDBJ whole genome shotgun (WGS) entry which is preliminary data.</text>
</comment>
<evidence type="ECO:0000259" key="9">
    <source>
        <dbReference type="PROSITE" id="PS50305"/>
    </source>
</evidence>
<dbReference type="EC" id="2.3.1.286" evidence="1"/>
<evidence type="ECO:0000313" key="11">
    <source>
        <dbReference type="Proteomes" id="UP000762676"/>
    </source>
</evidence>
<feature type="region of interest" description="Disordered" evidence="8">
    <location>
        <begin position="311"/>
        <end position="330"/>
    </location>
</feature>
<keyword evidence="2" id="KW-0808">Transferase</keyword>
<gene>
    <name evidence="10" type="ORF">ElyMa_004731100</name>
</gene>
<feature type="binding site" evidence="7">
    <location>
        <position position="166"/>
    </location>
    <ligand>
        <name>Zn(2+)</name>
        <dbReference type="ChEBI" id="CHEBI:29105"/>
    </ligand>
</feature>
<dbReference type="SUPFAM" id="SSF52467">
    <property type="entry name" value="DHS-like NAD/FAD-binding domain"/>
    <property type="match status" value="1"/>
</dbReference>
<dbReference type="Gene3D" id="2.20.28.200">
    <property type="match status" value="1"/>
</dbReference>
<keyword evidence="4 7" id="KW-0862">Zinc</keyword>
<evidence type="ECO:0000256" key="2">
    <source>
        <dbReference type="ARBA" id="ARBA00022679"/>
    </source>
</evidence>
<evidence type="ECO:0000256" key="4">
    <source>
        <dbReference type="ARBA" id="ARBA00022833"/>
    </source>
</evidence>
<dbReference type="GO" id="GO:0070403">
    <property type="term" value="F:NAD+ binding"/>
    <property type="evidence" value="ECO:0007669"/>
    <property type="project" value="InterPro"/>
</dbReference>
<keyword evidence="5" id="KW-0520">NAD</keyword>